<evidence type="ECO:0000313" key="4">
    <source>
        <dbReference type="Proteomes" id="UP001596523"/>
    </source>
</evidence>
<comment type="caution">
    <text evidence="3">The sequence shown here is derived from an EMBL/GenBank/DDBJ whole genome shotgun (WGS) entry which is preliminary data.</text>
</comment>
<evidence type="ECO:0000313" key="3">
    <source>
        <dbReference type="EMBL" id="MFC7308271.1"/>
    </source>
</evidence>
<reference evidence="4" key="1">
    <citation type="journal article" date="2019" name="Int. J. Syst. Evol. Microbiol.">
        <title>The Global Catalogue of Microorganisms (GCM) 10K type strain sequencing project: providing services to taxonomists for standard genome sequencing and annotation.</title>
        <authorList>
            <consortium name="The Broad Institute Genomics Platform"/>
            <consortium name="The Broad Institute Genome Sequencing Center for Infectious Disease"/>
            <person name="Wu L."/>
            <person name="Ma J."/>
        </authorList>
    </citation>
    <scope>NUCLEOTIDE SEQUENCE [LARGE SCALE GENOMIC DNA]</scope>
    <source>
        <strain evidence="4">SYNS20</strain>
    </source>
</reference>
<evidence type="ECO:0000259" key="2">
    <source>
        <dbReference type="PROSITE" id="PS51781"/>
    </source>
</evidence>
<feature type="region of interest" description="Disordered" evidence="1">
    <location>
        <begin position="1"/>
        <end position="25"/>
    </location>
</feature>
<accession>A0ABW2JRN9</accession>
<gene>
    <name evidence="3" type="ORF">ACFQVC_29125</name>
</gene>
<feature type="domain" description="SH3b" evidence="2">
    <location>
        <begin position="35"/>
        <end position="107"/>
    </location>
</feature>
<organism evidence="3 4">
    <name type="scientific">Streptomyces monticola</name>
    <dbReference type="NCBI Taxonomy" id="2666263"/>
    <lineage>
        <taxon>Bacteria</taxon>
        <taxon>Bacillati</taxon>
        <taxon>Actinomycetota</taxon>
        <taxon>Actinomycetes</taxon>
        <taxon>Kitasatosporales</taxon>
        <taxon>Streptomycetaceae</taxon>
        <taxon>Streptomyces</taxon>
    </lineage>
</organism>
<dbReference type="SMART" id="SM00287">
    <property type="entry name" value="SH3b"/>
    <property type="match status" value="1"/>
</dbReference>
<dbReference type="RefSeq" id="WP_381836113.1">
    <property type="nucleotide sequence ID" value="NZ_JBHTCF010000015.1"/>
</dbReference>
<evidence type="ECO:0000256" key="1">
    <source>
        <dbReference type="SAM" id="MobiDB-lite"/>
    </source>
</evidence>
<proteinExistence type="predicted"/>
<keyword evidence="4" id="KW-1185">Reference proteome</keyword>
<name>A0ABW2JRN9_9ACTN</name>
<dbReference type="InterPro" id="IPR003646">
    <property type="entry name" value="SH3-like_bac-type"/>
</dbReference>
<protein>
    <submittedName>
        <fullName evidence="3">SH3 domain-containing protein</fullName>
    </submittedName>
</protein>
<dbReference type="Gene3D" id="2.30.30.40">
    <property type="entry name" value="SH3 Domains"/>
    <property type="match status" value="1"/>
</dbReference>
<sequence length="115" mass="11564">MTENVTRATTTGATAGTTTAGATAGAADEAAVEATAARSYTVVADVNVRSGPSTSYAKVGRLSAGSQVTIGCQTPGQLIVGPTGTSRIWDRIGAGRYVSDTYVRTGSDGYVAPRC</sequence>
<dbReference type="EMBL" id="JBHTCF010000015">
    <property type="protein sequence ID" value="MFC7308271.1"/>
    <property type="molecule type" value="Genomic_DNA"/>
</dbReference>
<dbReference type="Proteomes" id="UP001596523">
    <property type="component" value="Unassembled WGS sequence"/>
</dbReference>
<dbReference type="PROSITE" id="PS51781">
    <property type="entry name" value="SH3B"/>
    <property type="match status" value="1"/>
</dbReference>
<dbReference type="Pfam" id="PF08239">
    <property type="entry name" value="SH3_3"/>
    <property type="match status" value="1"/>
</dbReference>